<dbReference type="RefSeq" id="WP_134258822.1">
    <property type="nucleotide sequence ID" value="NZ_LDIM01000006.1"/>
</dbReference>
<proteinExistence type="predicted"/>
<dbReference type="InterPro" id="IPR021247">
    <property type="entry name" value="DUF2785"/>
</dbReference>
<gene>
    <name evidence="1" type="ORF">E2L03_07230</name>
</gene>
<dbReference type="Proteomes" id="UP000298210">
    <property type="component" value="Unassembled WGS sequence"/>
</dbReference>
<evidence type="ECO:0000313" key="1">
    <source>
        <dbReference type="EMBL" id="TES49257.1"/>
    </source>
</evidence>
<protein>
    <submittedName>
        <fullName evidence="1">DUF2785 domain-containing protein</fullName>
    </submittedName>
</protein>
<sequence length="265" mass="30149">MKEPYLNLKDLLSNSTTTHSNELINNMLHSIGSTDPVLRDNLIYGTFHKWIRNKQLEHKQVNFILEVCNKNLLTGLGEKETDSVFKRSFSAIVCAAILNARYTVDDDLLKDLASNSLKVMVDEIDLRGYVENKGWAHSIAHTADLLDSIVQYSSIGRKILSSSITKVVEPLSKGIVFIDDEQERIAFPLTSIICLSKTQTELNELLAWMKQKLELERNVAGVSFYRIRTNYMALLNAIYLNLIEKKANTELSNNILTELLFIRNL</sequence>
<dbReference type="EMBL" id="SNUX01000002">
    <property type="protein sequence ID" value="TES49257.1"/>
    <property type="molecule type" value="Genomic_DNA"/>
</dbReference>
<dbReference type="AlphaFoldDB" id="A0A4Y7WLN7"/>
<name>A0A4Y7WLN7_9BACI</name>
<accession>A0A4Y7WLN7</accession>
<reference evidence="1 2" key="1">
    <citation type="submission" date="2019-03" db="EMBL/GenBank/DDBJ databases">
        <authorList>
            <person name="Liu G."/>
        </authorList>
    </citation>
    <scope>NUCLEOTIDE SEQUENCE [LARGE SCALE GENOMIC DNA]</scope>
    <source>
        <strain evidence="1 2">DSM 19099</strain>
    </source>
</reference>
<evidence type="ECO:0000313" key="2">
    <source>
        <dbReference type="Proteomes" id="UP000298210"/>
    </source>
</evidence>
<comment type="caution">
    <text evidence="1">The sequence shown here is derived from an EMBL/GenBank/DDBJ whole genome shotgun (WGS) entry which is preliminary data.</text>
</comment>
<organism evidence="1 2">
    <name type="scientific">Shouchella lehensis</name>
    <dbReference type="NCBI Taxonomy" id="300825"/>
    <lineage>
        <taxon>Bacteria</taxon>
        <taxon>Bacillati</taxon>
        <taxon>Bacillota</taxon>
        <taxon>Bacilli</taxon>
        <taxon>Bacillales</taxon>
        <taxon>Bacillaceae</taxon>
        <taxon>Shouchella</taxon>
    </lineage>
</organism>
<dbReference type="Pfam" id="PF10978">
    <property type="entry name" value="DUF2785"/>
    <property type="match status" value="1"/>
</dbReference>